<feature type="domain" description="Metallo-beta-lactamase" evidence="2">
    <location>
        <begin position="116"/>
        <end position="330"/>
    </location>
</feature>
<reference evidence="3 4" key="1">
    <citation type="submission" date="2021-11" db="EMBL/GenBank/DDBJ databases">
        <title>Black yeast isolated from Biological Soil Crust.</title>
        <authorList>
            <person name="Kurbessoian T."/>
        </authorList>
    </citation>
    <scope>NUCLEOTIDE SEQUENCE [LARGE SCALE GENOMIC DNA]</scope>
    <source>
        <strain evidence="3 4">CCFEE 5522</strain>
    </source>
</reference>
<gene>
    <name evidence="3" type="ORF">LTR36_009396</name>
</gene>
<dbReference type="InterPro" id="IPR001279">
    <property type="entry name" value="Metallo-B-lactamas"/>
</dbReference>
<dbReference type="Proteomes" id="UP001324427">
    <property type="component" value="Unassembled WGS sequence"/>
</dbReference>
<dbReference type="Pfam" id="PF12706">
    <property type="entry name" value="Lactamase_B_2"/>
    <property type="match status" value="1"/>
</dbReference>
<dbReference type="GO" id="GO:0070292">
    <property type="term" value="P:N-acylphosphatidylethanolamine metabolic process"/>
    <property type="evidence" value="ECO:0007669"/>
    <property type="project" value="TreeGrafter"/>
</dbReference>
<dbReference type="EMBL" id="JAVFHQ010000007">
    <property type="protein sequence ID" value="KAK4548486.1"/>
    <property type="molecule type" value="Genomic_DNA"/>
</dbReference>
<dbReference type="InterPro" id="IPR036866">
    <property type="entry name" value="RibonucZ/Hydroxyglut_hydro"/>
</dbReference>
<dbReference type="GO" id="GO:0070291">
    <property type="term" value="P:N-acylethanolamine metabolic process"/>
    <property type="evidence" value="ECO:0007669"/>
    <property type="project" value="TreeGrafter"/>
</dbReference>
<evidence type="ECO:0000259" key="2">
    <source>
        <dbReference type="Pfam" id="PF12706"/>
    </source>
</evidence>
<dbReference type="PANTHER" id="PTHR15032">
    <property type="entry name" value="N-ACYL-PHOSPHATIDYLETHANOLAMINE-HYDROLYZING PHOSPHOLIPASE D"/>
    <property type="match status" value="1"/>
</dbReference>
<name>A0AAV9JTT0_9PEZI</name>
<dbReference type="AlphaFoldDB" id="A0AAV9JTT0"/>
<accession>A0AAV9JTT0</accession>
<dbReference type="Gene3D" id="3.60.15.10">
    <property type="entry name" value="Ribonuclease Z/Hydroxyacylglutathione hydrolase-like"/>
    <property type="match status" value="1"/>
</dbReference>
<evidence type="ECO:0000313" key="3">
    <source>
        <dbReference type="EMBL" id="KAK4548486.1"/>
    </source>
</evidence>
<evidence type="ECO:0000256" key="1">
    <source>
        <dbReference type="SAM" id="MobiDB-lite"/>
    </source>
</evidence>
<proteinExistence type="predicted"/>
<dbReference type="GO" id="GO:0005737">
    <property type="term" value="C:cytoplasm"/>
    <property type="evidence" value="ECO:0007669"/>
    <property type="project" value="TreeGrafter"/>
</dbReference>
<feature type="region of interest" description="Disordered" evidence="1">
    <location>
        <begin position="1"/>
        <end position="32"/>
    </location>
</feature>
<sequence length="391" mass="43010">MASTVTVSPLPSRKPDVWDATAHHVGSPPTSFQNPWPSFKKLGLGLAFKTRFGSNPEKKFVPVPEGPNGTRSDELVKVRKPDWGAASNDKLRATWLGHASFLIEMPAAAGAERGIRILCDPVFSERTSPSQWVGPKRYSPLPCTLEELPDVDIVCISHNHYDHLDHPTVQHVYNKRRGHVHFFASLGNKQWFTQHVGCHDNEVTESDWWERYDLDVGGLGKVKITCCPIQHGSGRSLLDQGSTLWCSWIVEAGGKKVYFSGDTAYQALDTPSPCPAFVQIGELLGPFDLAMVPIGLMTPRSFMGSVHATPEQSLEIHKEIKSKLSIGMHYGTVRGGISAHYEDVRDPPRRWRVAAEKEDLWCGGGVEGNGKPVDTTKEGVGLCDIGETVAV</sequence>
<protein>
    <recommendedName>
        <fullName evidence="2">Metallo-beta-lactamase domain-containing protein</fullName>
    </recommendedName>
</protein>
<dbReference type="PANTHER" id="PTHR15032:SF4">
    <property type="entry name" value="N-ACYL-PHOSPHATIDYLETHANOLAMINE-HYDROLYZING PHOSPHOLIPASE D"/>
    <property type="match status" value="1"/>
</dbReference>
<comment type="caution">
    <text evidence="3">The sequence shown here is derived from an EMBL/GenBank/DDBJ whole genome shotgun (WGS) entry which is preliminary data.</text>
</comment>
<dbReference type="GO" id="GO:0070290">
    <property type="term" value="F:N-acylphosphatidylethanolamine-specific phospholipase D activity"/>
    <property type="evidence" value="ECO:0007669"/>
    <property type="project" value="TreeGrafter"/>
</dbReference>
<dbReference type="SUPFAM" id="SSF56281">
    <property type="entry name" value="Metallo-hydrolase/oxidoreductase"/>
    <property type="match status" value="1"/>
</dbReference>
<evidence type="ECO:0000313" key="4">
    <source>
        <dbReference type="Proteomes" id="UP001324427"/>
    </source>
</evidence>
<organism evidence="3 4">
    <name type="scientific">Oleoguttula mirabilis</name>
    <dbReference type="NCBI Taxonomy" id="1507867"/>
    <lineage>
        <taxon>Eukaryota</taxon>
        <taxon>Fungi</taxon>
        <taxon>Dikarya</taxon>
        <taxon>Ascomycota</taxon>
        <taxon>Pezizomycotina</taxon>
        <taxon>Dothideomycetes</taxon>
        <taxon>Dothideomycetidae</taxon>
        <taxon>Mycosphaerellales</taxon>
        <taxon>Teratosphaeriaceae</taxon>
        <taxon>Oleoguttula</taxon>
    </lineage>
</organism>
<keyword evidence="4" id="KW-1185">Reference proteome</keyword>